<protein>
    <recommendedName>
        <fullName evidence="1">KTSC domain-containing protein</fullName>
    </recommendedName>
</protein>
<name>A0A2N4UQG5_9GAMM</name>
<gene>
    <name evidence="2" type="ORF">CIK00_14080</name>
</gene>
<comment type="caution">
    <text evidence="2">The sequence shown here is derived from an EMBL/GenBank/DDBJ whole genome shotgun (WGS) entry which is preliminary data.</text>
</comment>
<feature type="domain" description="KTSC" evidence="1">
    <location>
        <begin position="8"/>
        <end position="66"/>
    </location>
</feature>
<dbReference type="RefSeq" id="WP_101769470.1">
    <property type="nucleotide sequence ID" value="NZ_BPPU01000002.1"/>
</dbReference>
<evidence type="ECO:0000313" key="2">
    <source>
        <dbReference type="EMBL" id="PLC57243.1"/>
    </source>
</evidence>
<organism evidence="2 3">
    <name type="scientific">Photobacterium carnosum</name>
    <dbReference type="NCBI Taxonomy" id="2023717"/>
    <lineage>
        <taxon>Bacteria</taxon>
        <taxon>Pseudomonadati</taxon>
        <taxon>Pseudomonadota</taxon>
        <taxon>Gammaproteobacteria</taxon>
        <taxon>Vibrionales</taxon>
        <taxon>Vibrionaceae</taxon>
        <taxon>Photobacterium</taxon>
    </lineage>
</organism>
<dbReference type="Proteomes" id="UP000234420">
    <property type="component" value="Unassembled WGS sequence"/>
</dbReference>
<accession>A0A2N4UQG5</accession>
<evidence type="ECO:0000313" key="3">
    <source>
        <dbReference type="Proteomes" id="UP000234420"/>
    </source>
</evidence>
<keyword evidence="3" id="KW-1185">Reference proteome</keyword>
<reference evidence="2 3" key="1">
    <citation type="journal article" date="2018" name="Syst. Appl. Microbiol.">
        <title>Photobacterium carnosum sp. nov., isolated from spoiled modified atmosphere packaged poultry meat.</title>
        <authorList>
            <person name="Hilgarth M."/>
            <person name="Fuertes S."/>
            <person name="Ehrmann M."/>
            <person name="Vogel R.F."/>
        </authorList>
    </citation>
    <scope>NUCLEOTIDE SEQUENCE [LARGE SCALE GENOMIC DNA]</scope>
    <source>
        <strain evidence="2 3">TMW 2.2021</strain>
    </source>
</reference>
<dbReference type="AlphaFoldDB" id="A0A2N4UQG5"/>
<dbReference type="EMBL" id="NPIB01000018">
    <property type="protein sequence ID" value="PLC57243.1"/>
    <property type="molecule type" value="Genomic_DNA"/>
</dbReference>
<proteinExistence type="predicted"/>
<evidence type="ECO:0000259" key="1">
    <source>
        <dbReference type="Pfam" id="PF13619"/>
    </source>
</evidence>
<dbReference type="Pfam" id="PF13619">
    <property type="entry name" value="KTSC"/>
    <property type="match status" value="1"/>
</dbReference>
<sequence>MINWFVVNSDSIKKIGHDATNDCLYINFDDGGEYTVYTNVSLYAFYHFSLANSVDDYYRQVIKINYSIKQ</sequence>
<dbReference type="InterPro" id="IPR025309">
    <property type="entry name" value="KTSC_dom"/>
</dbReference>
<dbReference type="OrthoDB" id="8612029at2"/>